<name>A0AA38N180_9AGAR</name>
<dbReference type="AlphaFoldDB" id="A0AA38N180"/>
<evidence type="ECO:0000256" key="1">
    <source>
        <dbReference type="SAM" id="Phobius"/>
    </source>
</evidence>
<dbReference type="EMBL" id="JANVFO010000024">
    <property type="protein sequence ID" value="KAJ3732393.1"/>
    <property type="molecule type" value="Genomic_DNA"/>
</dbReference>
<proteinExistence type="predicted"/>
<dbReference type="Proteomes" id="UP001176059">
    <property type="component" value="Unassembled WGS sequence"/>
</dbReference>
<accession>A0AA38N180</accession>
<gene>
    <name evidence="2" type="ORF">DFJ43DRAFT_306777</name>
</gene>
<evidence type="ECO:0000313" key="3">
    <source>
        <dbReference type="Proteomes" id="UP001176059"/>
    </source>
</evidence>
<feature type="transmembrane region" description="Helical" evidence="1">
    <location>
        <begin position="37"/>
        <end position="66"/>
    </location>
</feature>
<reference evidence="2" key="2">
    <citation type="journal article" date="2023" name="Proc. Natl. Acad. Sci. U.S.A.">
        <title>A global phylogenomic analysis of the shiitake genus Lentinula.</title>
        <authorList>
            <person name="Sierra-Patev S."/>
            <person name="Min B."/>
            <person name="Naranjo-Ortiz M."/>
            <person name="Looney B."/>
            <person name="Konkel Z."/>
            <person name="Slot J.C."/>
            <person name="Sakamoto Y."/>
            <person name="Steenwyk J.L."/>
            <person name="Rokas A."/>
            <person name="Carro J."/>
            <person name="Camarero S."/>
            <person name="Ferreira P."/>
            <person name="Molpeceres G."/>
            <person name="Ruiz-Duenas F.J."/>
            <person name="Serrano A."/>
            <person name="Henrissat B."/>
            <person name="Drula E."/>
            <person name="Hughes K.W."/>
            <person name="Mata J.L."/>
            <person name="Ishikawa N.K."/>
            <person name="Vargas-Isla R."/>
            <person name="Ushijima S."/>
            <person name="Smith C.A."/>
            <person name="Donoghue J."/>
            <person name="Ahrendt S."/>
            <person name="Andreopoulos W."/>
            <person name="He G."/>
            <person name="LaButti K."/>
            <person name="Lipzen A."/>
            <person name="Ng V."/>
            <person name="Riley R."/>
            <person name="Sandor L."/>
            <person name="Barry K."/>
            <person name="Martinez A.T."/>
            <person name="Xiao Y."/>
            <person name="Gibbons J.G."/>
            <person name="Terashima K."/>
            <person name="Grigoriev I.V."/>
            <person name="Hibbett D."/>
        </authorList>
    </citation>
    <scope>NUCLEOTIDE SEQUENCE</scope>
    <source>
        <strain evidence="2">ET3784</strain>
    </source>
</reference>
<keyword evidence="1" id="KW-0472">Membrane</keyword>
<evidence type="ECO:0000313" key="2">
    <source>
        <dbReference type="EMBL" id="KAJ3732393.1"/>
    </source>
</evidence>
<keyword evidence="1" id="KW-0812">Transmembrane</keyword>
<organism evidence="2 3">
    <name type="scientific">Lentinula guzmanii</name>
    <dbReference type="NCBI Taxonomy" id="2804957"/>
    <lineage>
        <taxon>Eukaryota</taxon>
        <taxon>Fungi</taxon>
        <taxon>Dikarya</taxon>
        <taxon>Basidiomycota</taxon>
        <taxon>Agaricomycotina</taxon>
        <taxon>Agaricomycetes</taxon>
        <taxon>Agaricomycetidae</taxon>
        <taxon>Agaricales</taxon>
        <taxon>Marasmiineae</taxon>
        <taxon>Omphalotaceae</taxon>
        <taxon>Lentinula</taxon>
    </lineage>
</organism>
<protein>
    <submittedName>
        <fullName evidence="2">Uncharacterized protein</fullName>
    </submittedName>
</protein>
<keyword evidence="3" id="KW-1185">Reference proteome</keyword>
<keyword evidence="1" id="KW-1133">Transmembrane helix</keyword>
<reference evidence="2" key="1">
    <citation type="submission" date="2022-08" db="EMBL/GenBank/DDBJ databases">
        <authorList>
            <consortium name="DOE Joint Genome Institute"/>
            <person name="Min B."/>
            <person name="Sierra-Patev S."/>
            <person name="Naranjo-Ortiz M."/>
            <person name="Looney B."/>
            <person name="Konkel Z."/>
            <person name="Slot J.C."/>
            <person name="Sakamoto Y."/>
            <person name="Steenwyk J.L."/>
            <person name="Rokas A."/>
            <person name="Carro J."/>
            <person name="Camarero S."/>
            <person name="Ferreira P."/>
            <person name="Molpeceres G."/>
            <person name="Ruiz-duenas F.J."/>
            <person name="Serrano A."/>
            <person name="Henrissat B."/>
            <person name="Drula E."/>
            <person name="Hughes K.W."/>
            <person name="Mata J.L."/>
            <person name="Ishikawa N.K."/>
            <person name="Vargas-Isla R."/>
            <person name="Ushijima S."/>
            <person name="Smith C.A."/>
            <person name="Ahrendt S."/>
            <person name="Andreopoulos W."/>
            <person name="He G."/>
            <person name="LaButti K."/>
            <person name="Lipzen A."/>
            <person name="Ng V."/>
            <person name="Riley R."/>
            <person name="Sandor L."/>
            <person name="Barry K."/>
            <person name="Martinez A.T."/>
            <person name="Xiao Y."/>
            <person name="Gibbons J.G."/>
            <person name="Terashima K."/>
            <person name="Hibbett D.S."/>
            <person name="Grigoriev I.V."/>
        </authorList>
    </citation>
    <scope>NUCLEOTIDE SEQUENCE</scope>
    <source>
        <strain evidence="2">ET3784</strain>
    </source>
</reference>
<sequence length="156" mass="17937">MHVQYMDIEVSTQSLERNENLCIHRCSFMLDFGQDCALITVTLFFFFVHSSLSLSFSLSLCFSLLYSFMYGSCHTRHNILISPNRIQHHHQAFVSSTDGIPYHIITSAHILRRTTLCIYCIQCILSTMTSSCPNRFLLSKQCYFLSPSAYIDLCPV</sequence>
<comment type="caution">
    <text evidence="2">The sequence shown here is derived from an EMBL/GenBank/DDBJ whole genome shotgun (WGS) entry which is preliminary data.</text>
</comment>